<evidence type="ECO:0000313" key="1">
    <source>
        <dbReference type="EMBL" id="MPN51468.1"/>
    </source>
</evidence>
<gene>
    <name evidence="1" type="ORF">SDC9_199114</name>
</gene>
<comment type="caution">
    <text evidence="1">The sequence shown here is derived from an EMBL/GenBank/DDBJ whole genome shotgun (WGS) entry which is preliminary data.</text>
</comment>
<dbReference type="AlphaFoldDB" id="A0A645IJK3"/>
<organism evidence="1">
    <name type="scientific">bioreactor metagenome</name>
    <dbReference type="NCBI Taxonomy" id="1076179"/>
    <lineage>
        <taxon>unclassified sequences</taxon>
        <taxon>metagenomes</taxon>
        <taxon>ecological metagenomes</taxon>
    </lineage>
</organism>
<protein>
    <submittedName>
        <fullName evidence="1">Uncharacterized protein</fullName>
    </submittedName>
</protein>
<proteinExistence type="predicted"/>
<dbReference type="EMBL" id="VSSQ01116617">
    <property type="protein sequence ID" value="MPN51468.1"/>
    <property type="molecule type" value="Genomic_DNA"/>
</dbReference>
<accession>A0A645IJK3</accession>
<sequence>MFETEAKHHLVNKFGLSATGDAGYHAQTTGLEGDALIELLKSRIGTGRGTFEKERAQVFTHIGGGVHAFQRNLGCAVNGIAKCLCTMLQQHIVGILAIVGKCHHAATLLAQPTKQFVP</sequence>
<name>A0A645IJK3_9ZZZZ</name>
<reference evidence="1" key="1">
    <citation type="submission" date="2019-08" db="EMBL/GenBank/DDBJ databases">
        <authorList>
            <person name="Kucharzyk K."/>
            <person name="Murdoch R.W."/>
            <person name="Higgins S."/>
            <person name="Loffler F."/>
        </authorList>
    </citation>
    <scope>NUCLEOTIDE SEQUENCE</scope>
</reference>